<dbReference type="STRING" id="1095778.SAMN04489842_2738"/>
<dbReference type="PROSITE" id="PS00815">
    <property type="entry name" value="AIPM_HOMOCIT_SYNTH_1"/>
    <property type="match status" value="1"/>
</dbReference>
<dbReference type="InterPro" id="IPR002034">
    <property type="entry name" value="AIPM/Hcit_synth_CS"/>
</dbReference>
<evidence type="ECO:0000313" key="7">
    <source>
        <dbReference type="Proteomes" id="UP000198848"/>
    </source>
</evidence>
<evidence type="ECO:0000313" key="6">
    <source>
        <dbReference type="EMBL" id="SDR19303.1"/>
    </source>
</evidence>
<dbReference type="Gene3D" id="1.10.238.260">
    <property type="match status" value="1"/>
</dbReference>
<evidence type="ECO:0000256" key="3">
    <source>
        <dbReference type="ARBA" id="ARBA00048363"/>
    </source>
</evidence>
<dbReference type="Pfam" id="PF22617">
    <property type="entry name" value="HCS_D2"/>
    <property type="match status" value="1"/>
</dbReference>
<comment type="catalytic activity">
    <reaction evidence="3">
        <text>acetyl-CoA + 2-oxoglutarate + H2O = (2R)-homocitrate + CoA + H(+)</text>
        <dbReference type="Rhea" id="RHEA:12929"/>
        <dbReference type="ChEBI" id="CHEBI:15377"/>
        <dbReference type="ChEBI" id="CHEBI:15378"/>
        <dbReference type="ChEBI" id="CHEBI:16810"/>
        <dbReference type="ChEBI" id="CHEBI:57287"/>
        <dbReference type="ChEBI" id="CHEBI:57288"/>
        <dbReference type="ChEBI" id="CHEBI:58884"/>
        <dbReference type="EC" id="2.3.3.14"/>
    </reaction>
    <physiologicalReaction direction="left-to-right" evidence="3">
        <dbReference type="Rhea" id="RHEA:12930"/>
    </physiologicalReaction>
</comment>
<dbReference type="PROSITE" id="PS00816">
    <property type="entry name" value="AIPM_HOMOCIT_SYNTH_2"/>
    <property type="match status" value="1"/>
</dbReference>
<name>A0A1H1H1R6_NATTX</name>
<comment type="similarity">
    <text evidence="1 4">Belongs to the alpha-IPM synthase/homocitrate synthase family.</text>
</comment>
<dbReference type="InterPro" id="IPR000891">
    <property type="entry name" value="PYR_CT"/>
</dbReference>
<evidence type="ECO:0000256" key="4">
    <source>
        <dbReference type="RuleBase" id="RU003523"/>
    </source>
</evidence>
<dbReference type="GO" id="GO:0019752">
    <property type="term" value="P:carboxylic acid metabolic process"/>
    <property type="evidence" value="ECO:0007669"/>
    <property type="project" value="InterPro"/>
</dbReference>
<evidence type="ECO:0000259" key="5">
    <source>
        <dbReference type="PROSITE" id="PS50991"/>
    </source>
</evidence>
<dbReference type="SUPFAM" id="SSF51569">
    <property type="entry name" value="Aldolase"/>
    <property type="match status" value="1"/>
</dbReference>
<gene>
    <name evidence="6" type="ORF">SAMN04489842_2738</name>
</gene>
<proteinExistence type="inferred from homology"/>
<dbReference type="Pfam" id="PF00682">
    <property type="entry name" value="HMGL-like"/>
    <property type="match status" value="1"/>
</dbReference>
<organism evidence="6 7">
    <name type="scientific">Natronobacterium texcoconense</name>
    <dbReference type="NCBI Taxonomy" id="1095778"/>
    <lineage>
        <taxon>Archaea</taxon>
        <taxon>Methanobacteriati</taxon>
        <taxon>Methanobacteriota</taxon>
        <taxon>Stenosarchaea group</taxon>
        <taxon>Halobacteria</taxon>
        <taxon>Halobacteriales</taxon>
        <taxon>Natrialbaceae</taxon>
        <taxon>Natronobacterium</taxon>
    </lineage>
</organism>
<protein>
    <submittedName>
        <fullName evidence="6">4-hydroxy-2-oxovalerate aldolase</fullName>
    </submittedName>
</protein>
<dbReference type="GO" id="GO:0004410">
    <property type="term" value="F:homocitrate synthase activity"/>
    <property type="evidence" value="ECO:0007669"/>
    <property type="project" value="UniProtKB-EC"/>
</dbReference>
<sequence>MILNDVTLREGEQMPDRNYTVEQKVEAGLELSELGVESLEVGFPVTGEKDREAIRTLAVEAEADIVGLARAVPGDVEAAADASADVIQVMVPTSDYQLDHVLDKDRESVLQMAREAVDLVVDHGAVPHLILVDAFRTEVEEIRTVAHEFDGVECITLADTVGARLPSGVQRLLEKLEPSVDLERFGVHFHDDLGVGTANVLTAYQAGIGKADVSVASLGERAGNSSLEEVVVGGVLEHDEDFGVETDELIPKCERVLDVLGEQDAISDRKAILGSEVTKHESGIHTAAMLNEPKTFEPFDPGDFGGERDLLFGEGTGTTGASILLSRAGVTPTDERVESFLSVLADEGPVDTEEAVSIAEANFQA</sequence>
<dbReference type="PANTHER" id="PTHR42880">
    <property type="entry name" value="HOMOCITRATE SYNTHASE"/>
    <property type="match status" value="1"/>
</dbReference>
<dbReference type="InterPro" id="IPR013785">
    <property type="entry name" value="Aldolase_TIM"/>
</dbReference>
<dbReference type="PROSITE" id="PS50991">
    <property type="entry name" value="PYR_CT"/>
    <property type="match status" value="1"/>
</dbReference>
<dbReference type="EMBL" id="FNLC01000002">
    <property type="protein sequence ID" value="SDR19303.1"/>
    <property type="molecule type" value="Genomic_DNA"/>
</dbReference>
<evidence type="ECO:0000256" key="1">
    <source>
        <dbReference type="ARBA" id="ARBA00006154"/>
    </source>
</evidence>
<feature type="domain" description="Pyruvate carboxyltransferase" evidence="5">
    <location>
        <begin position="1"/>
        <end position="250"/>
    </location>
</feature>
<dbReference type="PANTHER" id="PTHR42880:SF1">
    <property type="entry name" value="ISOPROPYLMALATE_HOMOCITRATE_CITRAMALATE SYNTHASE FAMILY PROTEIN"/>
    <property type="match status" value="1"/>
</dbReference>
<evidence type="ECO:0000256" key="2">
    <source>
        <dbReference type="ARBA" id="ARBA00022679"/>
    </source>
</evidence>
<dbReference type="InterPro" id="IPR054691">
    <property type="entry name" value="LeuA/HCS_post-cat"/>
</dbReference>
<keyword evidence="7" id="KW-1185">Reference proteome</keyword>
<dbReference type="Proteomes" id="UP000198848">
    <property type="component" value="Unassembled WGS sequence"/>
</dbReference>
<accession>A0A1H1H1R6</accession>
<dbReference type="Gene3D" id="3.20.20.70">
    <property type="entry name" value="Aldolase class I"/>
    <property type="match status" value="1"/>
</dbReference>
<dbReference type="AlphaFoldDB" id="A0A1H1H1R6"/>
<dbReference type="RefSeq" id="WP_090382695.1">
    <property type="nucleotide sequence ID" value="NZ_FNLC01000002.1"/>
</dbReference>
<keyword evidence="2 4" id="KW-0808">Transferase</keyword>
<dbReference type="OrthoDB" id="6555at2157"/>
<reference evidence="7" key="1">
    <citation type="submission" date="2016-10" db="EMBL/GenBank/DDBJ databases">
        <authorList>
            <person name="Varghese N."/>
            <person name="Submissions S."/>
        </authorList>
    </citation>
    <scope>NUCLEOTIDE SEQUENCE [LARGE SCALE GENOMIC DNA]</scope>
    <source>
        <strain evidence="7">DSM 24767</strain>
    </source>
</reference>